<feature type="domain" description="Hflx-type G" evidence="6">
    <location>
        <begin position="334"/>
        <end position="504"/>
    </location>
</feature>
<name>A0A1R2BWG4_9CILI</name>
<evidence type="ECO:0000256" key="2">
    <source>
        <dbReference type="ARBA" id="ARBA00022741"/>
    </source>
</evidence>
<evidence type="ECO:0000313" key="8">
    <source>
        <dbReference type="Proteomes" id="UP000187209"/>
    </source>
</evidence>
<dbReference type="AlphaFoldDB" id="A0A1R2BWG4"/>
<dbReference type="InterPro" id="IPR027417">
    <property type="entry name" value="P-loop_NTPase"/>
</dbReference>
<proteinExistence type="predicted"/>
<dbReference type="SUPFAM" id="SSF52540">
    <property type="entry name" value="P-loop containing nucleoside triphosphate hydrolases"/>
    <property type="match status" value="1"/>
</dbReference>
<gene>
    <name evidence="7" type="ORF">SteCoe_18606</name>
</gene>
<dbReference type="PANTHER" id="PTHR10229:SF8">
    <property type="entry name" value="GTPASE HFLX"/>
    <property type="match status" value="1"/>
</dbReference>
<dbReference type="GO" id="GO:0005737">
    <property type="term" value="C:cytoplasm"/>
    <property type="evidence" value="ECO:0007669"/>
    <property type="project" value="TreeGrafter"/>
</dbReference>
<dbReference type="OrthoDB" id="10268034at2759"/>
<dbReference type="EMBL" id="MPUH01000397">
    <property type="protein sequence ID" value="OMJ81041.1"/>
    <property type="molecule type" value="Genomic_DNA"/>
</dbReference>
<dbReference type="Gene3D" id="3.40.50.300">
    <property type="entry name" value="P-loop containing nucleotide triphosphate hydrolases"/>
    <property type="match status" value="1"/>
</dbReference>
<keyword evidence="8" id="KW-1185">Reference proteome</keyword>
<dbReference type="InterPro" id="IPR025121">
    <property type="entry name" value="GTPase_HflX_N"/>
</dbReference>
<reference evidence="7 8" key="1">
    <citation type="submission" date="2016-11" db="EMBL/GenBank/DDBJ databases">
        <title>The macronuclear genome of Stentor coeruleus: a giant cell with tiny introns.</title>
        <authorList>
            <person name="Slabodnick M."/>
            <person name="Ruby J.G."/>
            <person name="Reiff S.B."/>
            <person name="Swart E.C."/>
            <person name="Gosai S."/>
            <person name="Prabakaran S."/>
            <person name="Witkowska E."/>
            <person name="Larue G.E."/>
            <person name="Fisher S."/>
            <person name="Freeman R.M."/>
            <person name="Gunawardena J."/>
            <person name="Chu W."/>
            <person name="Stover N.A."/>
            <person name="Gregory B.D."/>
            <person name="Nowacki M."/>
            <person name="Derisi J."/>
            <person name="Roy S.W."/>
            <person name="Marshall W.F."/>
            <person name="Sood P."/>
        </authorList>
    </citation>
    <scope>NUCLEOTIDE SEQUENCE [LARGE SCALE GENOMIC DNA]</scope>
    <source>
        <strain evidence="7">WM001</strain>
    </source>
</reference>
<keyword evidence="3" id="KW-0460">Magnesium</keyword>
<dbReference type="InterPro" id="IPR030394">
    <property type="entry name" value="G_HFLX_dom"/>
</dbReference>
<dbReference type="Proteomes" id="UP000187209">
    <property type="component" value="Unassembled WGS sequence"/>
</dbReference>
<dbReference type="InterPro" id="IPR016496">
    <property type="entry name" value="GTPase_HflX"/>
</dbReference>
<dbReference type="InterPro" id="IPR042108">
    <property type="entry name" value="GTPase_HflX_N_sf"/>
</dbReference>
<evidence type="ECO:0000256" key="1">
    <source>
        <dbReference type="ARBA" id="ARBA00022723"/>
    </source>
</evidence>
<keyword evidence="4" id="KW-0342">GTP-binding</keyword>
<comment type="caution">
    <text evidence="7">The sequence shown here is derived from an EMBL/GenBank/DDBJ whole genome shotgun (WGS) entry which is preliminary data.</text>
</comment>
<dbReference type="GO" id="GO:0005525">
    <property type="term" value="F:GTP binding"/>
    <property type="evidence" value="ECO:0007669"/>
    <property type="project" value="UniProtKB-KW"/>
</dbReference>
<dbReference type="CDD" id="cd01878">
    <property type="entry name" value="HflX"/>
    <property type="match status" value="1"/>
</dbReference>
<evidence type="ECO:0000256" key="4">
    <source>
        <dbReference type="ARBA" id="ARBA00023134"/>
    </source>
</evidence>
<evidence type="ECO:0000259" key="6">
    <source>
        <dbReference type="PROSITE" id="PS51705"/>
    </source>
</evidence>
<feature type="region of interest" description="Disordered" evidence="5">
    <location>
        <begin position="112"/>
        <end position="133"/>
    </location>
</feature>
<dbReference type="Pfam" id="PF16360">
    <property type="entry name" value="GTP-bdg_M"/>
    <property type="match status" value="1"/>
</dbReference>
<evidence type="ECO:0000256" key="5">
    <source>
        <dbReference type="SAM" id="MobiDB-lite"/>
    </source>
</evidence>
<dbReference type="Gene3D" id="3.40.50.11060">
    <property type="entry name" value="GTPase HflX, N-terminal domain"/>
    <property type="match status" value="1"/>
</dbReference>
<dbReference type="PROSITE" id="PS51705">
    <property type="entry name" value="G_HFLX"/>
    <property type="match status" value="1"/>
</dbReference>
<dbReference type="Gene3D" id="6.10.250.2860">
    <property type="match status" value="1"/>
</dbReference>
<sequence length="570" mass="65506">MFRQVLRYFTERCLVMHPLLRIHRGFKGELCMAEEAIGLVKSLSWTVEMGPNFLNPLKENQPEVMNPLSLLPDNDHPINPIASSIENENLKTPDQVYLSDSVKESYNIKTQTLSINQDNSDSSSDDEGNEWTNPELRHNIAASSMIRIRKPSSYLFFGTGKISELTAYIIQSHITILYINTILTPLQQRNIEKEINKQLEQQGKKKITIIDRFGIILRIFSERARSKASKLQLELAYLKYIRTRLVRGENNTMFGLMSLYGKGLNMENFKEMEIVSSKARGSSGVGKLSGEGETQLELERRLVNDREAKLRAEIKEIQDLQVRRIKDPSLRNNPTIAIIGYTNAGKTALMNYFTGANLVSENLLFQTLSTTARKLFLPSGTHGILLDTVGFISDLPHELVEAFKSTLEGVHTADILVHIRDISHPFTEDQKKSVFKVLEDINYPQEKFIKKYIEVWNKVDLVEGDINLTEIEHSPYPIIPISAKYGINCDKLMQIIDKMGLSVLGKTIYKLKFPIEQFTERTNWLIEQLKIRPPEYSIDENNMVYMEMYMDSGIYQRYISAFEGKRKKYR</sequence>
<dbReference type="InterPro" id="IPR032305">
    <property type="entry name" value="GTP-bd_M"/>
</dbReference>
<protein>
    <recommendedName>
        <fullName evidence="6">Hflx-type G domain-containing protein</fullName>
    </recommendedName>
</protein>
<evidence type="ECO:0000256" key="3">
    <source>
        <dbReference type="ARBA" id="ARBA00022842"/>
    </source>
</evidence>
<keyword evidence="2" id="KW-0547">Nucleotide-binding</keyword>
<evidence type="ECO:0000313" key="7">
    <source>
        <dbReference type="EMBL" id="OMJ81041.1"/>
    </source>
</evidence>
<accession>A0A1R2BWG4</accession>
<dbReference type="Pfam" id="PF13167">
    <property type="entry name" value="GTP-bdg_N"/>
    <property type="match status" value="1"/>
</dbReference>
<keyword evidence="1" id="KW-0479">Metal-binding</keyword>
<dbReference type="InterPro" id="IPR006073">
    <property type="entry name" value="GTP-bd"/>
</dbReference>
<dbReference type="GO" id="GO:0046872">
    <property type="term" value="F:metal ion binding"/>
    <property type="evidence" value="ECO:0007669"/>
    <property type="project" value="UniProtKB-KW"/>
</dbReference>
<dbReference type="Pfam" id="PF01926">
    <property type="entry name" value="MMR_HSR1"/>
    <property type="match status" value="1"/>
</dbReference>
<organism evidence="7 8">
    <name type="scientific">Stentor coeruleus</name>
    <dbReference type="NCBI Taxonomy" id="5963"/>
    <lineage>
        <taxon>Eukaryota</taxon>
        <taxon>Sar</taxon>
        <taxon>Alveolata</taxon>
        <taxon>Ciliophora</taxon>
        <taxon>Postciliodesmatophora</taxon>
        <taxon>Heterotrichea</taxon>
        <taxon>Heterotrichida</taxon>
        <taxon>Stentoridae</taxon>
        <taxon>Stentor</taxon>
    </lineage>
</organism>
<dbReference type="GO" id="GO:0043022">
    <property type="term" value="F:ribosome binding"/>
    <property type="evidence" value="ECO:0007669"/>
    <property type="project" value="TreeGrafter"/>
</dbReference>
<dbReference type="PANTHER" id="PTHR10229">
    <property type="entry name" value="GTP-BINDING PROTEIN HFLX"/>
    <property type="match status" value="1"/>
</dbReference>